<dbReference type="AlphaFoldDB" id="U1GDE7"/>
<dbReference type="PANTHER" id="PTHR47473:SF1">
    <property type="entry name" value="METHYLTRANSFERASE DOMAIN-CONTAINING PROTEIN"/>
    <property type="match status" value="1"/>
</dbReference>
<proteinExistence type="predicted"/>
<dbReference type="Pfam" id="PF13489">
    <property type="entry name" value="Methyltransf_23"/>
    <property type="match status" value="1"/>
</dbReference>
<dbReference type="CDD" id="cd02440">
    <property type="entry name" value="AdoMet_MTases"/>
    <property type="match status" value="1"/>
</dbReference>
<evidence type="ECO:0008006" key="4">
    <source>
        <dbReference type="Google" id="ProtNLM"/>
    </source>
</evidence>
<dbReference type="Proteomes" id="UP000019373">
    <property type="component" value="Unassembled WGS sequence"/>
</dbReference>
<keyword evidence="3" id="KW-1185">Reference proteome</keyword>
<dbReference type="HOGENOM" id="CLU_020809_0_0_1"/>
<evidence type="ECO:0000256" key="1">
    <source>
        <dbReference type="SAM" id="MobiDB-lite"/>
    </source>
</evidence>
<sequence>MPFLNRALAIVLAVVTCCNGILVSVLQLLGLPSTAILKAASEHLVPYWSFFYASFLKPHTTVSIDGQRGALESFYSTQADSYDVTRARLLKGREDMLSLAAAQLKFRESVEDMPKGRIWVDIGGGTGYNVEAMRQFIDVPNYFSRIYLVDFSPSLCKIARRRFSRLGWKNVRIICQDARLFRLENHETAISDTVEPSPNTNIKRSNSVKASLVTMSYALSMIPDFHSVIDSIPALLAPSGILSVVDFYVQNVVDISWRNYGGGSFDRHVNWFGRAFWRSWFEFDRVALEPARRDYLEYRFGTILNYNKRHYYLGGIPYYTWIGCQKVPETAEGKVESPDVHVTEWLDATTKQSTRAAAGLLNLSLSLPLPSAFYQNHSCRLHYDEHHQQHTQFQNEYIYAFTWEDPTVDKKLLKITSDDTILAITSAGDNILSYALCKPRRIHAVDLNPTQNHLLELKIAAFASLGYEDIWQLFGLGRHPNFRRLLLEQMSPHLSSQAFQFWIANASTFTSRLGCGLYETGASRHAVRLAKYLFMLAGLRTEVQRLCSCGTIKEQRAIWHRSLRRILLSRILHRAVIRHSAFLWKALGVPPAQRDMIVDDYLRKVGSTNATPTACGQAVWDYMMDTLDPVVEHSLLNNENYFYSLCLRGQYTKICHPEYLSEEAHASYRDNSLYDIVRIHTSPIISVLSSMRASSLTIAVIMDSMDWFSPSDQPTAATQIRALNRALVPGGRVLLRSAALKPWYLKLFEELGFQATIATERRPGTYTDMVNMYASCWLCVKGANLPPPTPESLPERRDSDTGIWALEN</sequence>
<name>U1GDE7_ENDPU</name>
<dbReference type="EMBL" id="KE721397">
    <property type="protein sequence ID" value="ERF69721.1"/>
    <property type="molecule type" value="Genomic_DNA"/>
</dbReference>
<dbReference type="RefSeq" id="XP_007804633.1">
    <property type="nucleotide sequence ID" value="XM_007806442.1"/>
</dbReference>
<dbReference type="OrthoDB" id="10253390at2759"/>
<dbReference type="GeneID" id="19244039"/>
<feature type="region of interest" description="Disordered" evidence="1">
    <location>
        <begin position="788"/>
        <end position="808"/>
    </location>
</feature>
<dbReference type="InterPro" id="IPR029063">
    <property type="entry name" value="SAM-dependent_MTases_sf"/>
</dbReference>
<protein>
    <recommendedName>
        <fullName evidence="4">Methyltransferase domain-containing protein</fullName>
    </recommendedName>
</protein>
<dbReference type="InterPro" id="IPR021829">
    <property type="entry name" value="DUF3419"/>
</dbReference>
<organism evidence="2 3">
    <name type="scientific">Endocarpon pusillum (strain Z07020 / HMAS-L-300199)</name>
    <name type="common">Lichen-forming fungus</name>
    <dbReference type="NCBI Taxonomy" id="1263415"/>
    <lineage>
        <taxon>Eukaryota</taxon>
        <taxon>Fungi</taxon>
        <taxon>Dikarya</taxon>
        <taxon>Ascomycota</taxon>
        <taxon>Pezizomycotina</taxon>
        <taxon>Eurotiomycetes</taxon>
        <taxon>Chaetothyriomycetidae</taxon>
        <taxon>Verrucariales</taxon>
        <taxon>Verrucariaceae</taxon>
        <taxon>Endocarpon</taxon>
    </lineage>
</organism>
<evidence type="ECO:0000313" key="2">
    <source>
        <dbReference type="EMBL" id="ERF69721.1"/>
    </source>
</evidence>
<evidence type="ECO:0000313" key="3">
    <source>
        <dbReference type="Proteomes" id="UP000019373"/>
    </source>
</evidence>
<reference evidence="3" key="1">
    <citation type="journal article" date="2014" name="BMC Genomics">
        <title>Genome characteristics reveal the impact of lichenization on lichen-forming fungus Endocarpon pusillum Hedwig (Verrucariales, Ascomycota).</title>
        <authorList>
            <person name="Wang Y.-Y."/>
            <person name="Liu B."/>
            <person name="Zhang X.-Y."/>
            <person name="Zhou Q.-M."/>
            <person name="Zhang T."/>
            <person name="Li H."/>
            <person name="Yu Y.-F."/>
            <person name="Zhang X.-L."/>
            <person name="Hao X.-Y."/>
            <person name="Wang M."/>
            <person name="Wang L."/>
            <person name="Wei J.-C."/>
        </authorList>
    </citation>
    <scope>NUCLEOTIDE SEQUENCE [LARGE SCALE GENOMIC DNA]</scope>
    <source>
        <strain evidence="3">Z07020 / HMAS-L-300199</strain>
    </source>
</reference>
<dbReference type="OMA" id="VCDFYVQ"/>
<gene>
    <name evidence="2" type="ORF">EPUS_09208</name>
</gene>
<dbReference type="Pfam" id="PF11899">
    <property type="entry name" value="DUF3419"/>
    <property type="match status" value="1"/>
</dbReference>
<dbReference type="Gene3D" id="3.40.50.150">
    <property type="entry name" value="Vaccinia Virus protein VP39"/>
    <property type="match status" value="1"/>
</dbReference>
<dbReference type="SUPFAM" id="SSF53335">
    <property type="entry name" value="S-adenosyl-L-methionine-dependent methyltransferases"/>
    <property type="match status" value="1"/>
</dbReference>
<dbReference type="eggNOG" id="ENOG502QQCH">
    <property type="taxonomic scope" value="Eukaryota"/>
</dbReference>
<dbReference type="PANTHER" id="PTHR47473">
    <property type="entry name" value="BTA1P"/>
    <property type="match status" value="1"/>
</dbReference>
<accession>U1GDE7</accession>